<dbReference type="Gramene" id="rna-gnl|WGS:JABURB|Cocit.L2567.1">
    <property type="protein sequence ID" value="cds-KAF7847796.1"/>
    <property type="gene ID" value="gene-BT93_L2567"/>
</dbReference>
<dbReference type="AlphaFoldDB" id="A0A8T0CNN5"/>
<evidence type="ECO:0000256" key="1">
    <source>
        <dbReference type="ARBA" id="ARBA00004906"/>
    </source>
</evidence>
<dbReference type="Pfam" id="PF00651">
    <property type="entry name" value="BTB"/>
    <property type="match status" value="1"/>
</dbReference>
<feature type="domain" description="BTB" evidence="2">
    <location>
        <begin position="79"/>
        <end position="146"/>
    </location>
</feature>
<evidence type="ECO:0000259" key="2">
    <source>
        <dbReference type="PROSITE" id="PS50097"/>
    </source>
</evidence>
<dbReference type="EMBL" id="MU090506">
    <property type="protein sequence ID" value="KAF7847796.1"/>
    <property type="molecule type" value="Genomic_DNA"/>
</dbReference>
<dbReference type="SMART" id="SM00225">
    <property type="entry name" value="BTB"/>
    <property type="match status" value="1"/>
</dbReference>
<evidence type="ECO:0000313" key="3">
    <source>
        <dbReference type="EMBL" id="KAF7847796.1"/>
    </source>
</evidence>
<accession>A0A8T0CNN5</accession>
<comment type="caution">
    <text evidence="3">The sequence shown here is derived from an EMBL/GenBank/DDBJ whole genome shotgun (WGS) entry which is preliminary data.</text>
</comment>
<dbReference type="Gene3D" id="1.25.40.420">
    <property type="match status" value="1"/>
</dbReference>
<dbReference type="InterPro" id="IPR011333">
    <property type="entry name" value="SKP1/BTB/POZ_sf"/>
</dbReference>
<organism evidence="3 4">
    <name type="scientific">Corymbia citriodora subsp. variegata</name>
    <dbReference type="NCBI Taxonomy" id="360336"/>
    <lineage>
        <taxon>Eukaryota</taxon>
        <taxon>Viridiplantae</taxon>
        <taxon>Streptophyta</taxon>
        <taxon>Embryophyta</taxon>
        <taxon>Tracheophyta</taxon>
        <taxon>Spermatophyta</taxon>
        <taxon>Magnoliopsida</taxon>
        <taxon>eudicotyledons</taxon>
        <taxon>Gunneridae</taxon>
        <taxon>Pentapetalae</taxon>
        <taxon>rosids</taxon>
        <taxon>malvids</taxon>
        <taxon>Myrtales</taxon>
        <taxon>Myrtaceae</taxon>
        <taxon>Myrtoideae</taxon>
        <taxon>Eucalypteae</taxon>
        <taxon>Corymbia</taxon>
    </lineage>
</organism>
<sequence length="258" mass="28793">MQRLCKEETDCMRCTFCKEECVTLDAGTSKESSKEAKQTKEELKHQIEDLKAKVAFLSFWSPTGNHPRLSSCPHDPGFTDVVLVAAEDGPSGGPSMPVPAHRAILASQSPVFKAMLENEMEESRSGTIKISGMSYDALRAFVGYLYAEACLNEQMASELLVLAEMYQVKPLKAYCEKFLVSKLSWDNSILNYVFACQYNAKLLLEATVSLISDNLDKLKKHQEYSILVEKDPRLVLELLEACLAKRENNAAPKDTPVK</sequence>
<dbReference type="CDD" id="cd18186">
    <property type="entry name" value="BTB_POZ_ZBTB_KLHL-like"/>
    <property type="match status" value="1"/>
</dbReference>
<dbReference type="PANTHER" id="PTHR24413">
    <property type="entry name" value="SPECKLE-TYPE POZ PROTEIN"/>
    <property type="match status" value="1"/>
</dbReference>
<dbReference type="Gene3D" id="3.30.710.10">
    <property type="entry name" value="Potassium Channel Kv1.1, Chain A"/>
    <property type="match status" value="1"/>
</dbReference>
<dbReference type="PROSITE" id="PS50097">
    <property type="entry name" value="BTB"/>
    <property type="match status" value="1"/>
</dbReference>
<dbReference type="OrthoDB" id="6359816at2759"/>
<gene>
    <name evidence="3" type="ORF">BT93_L2567</name>
</gene>
<proteinExistence type="predicted"/>
<keyword evidence="4" id="KW-1185">Reference proteome</keyword>
<evidence type="ECO:0000313" key="4">
    <source>
        <dbReference type="Proteomes" id="UP000806378"/>
    </source>
</evidence>
<name>A0A8T0CNN5_CORYI</name>
<comment type="pathway">
    <text evidence="1">Protein modification; protein ubiquitination.</text>
</comment>
<dbReference type="SUPFAM" id="SSF54695">
    <property type="entry name" value="POZ domain"/>
    <property type="match status" value="1"/>
</dbReference>
<reference evidence="3" key="1">
    <citation type="submission" date="2020-05" db="EMBL/GenBank/DDBJ databases">
        <title>WGS assembly of Corymbia citriodora subspecies variegata.</title>
        <authorList>
            <person name="Barry K."/>
            <person name="Hundley H."/>
            <person name="Shu S."/>
            <person name="Jenkins J."/>
            <person name="Grimwood J."/>
            <person name="Baten A."/>
        </authorList>
    </citation>
    <scope>NUCLEOTIDE SEQUENCE</scope>
    <source>
        <strain evidence="3">CV2-018</strain>
    </source>
</reference>
<dbReference type="InterPro" id="IPR000210">
    <property type="entry name" value="BTB/POZ_dom"/>
</dbReference>
<protein>
    <recommendedName>
        <fullName evidence="2">BTB domain-containing protein</fullName>
    </recommendedName>
</protein>
<dbReference type="Proteomes" id="UP000806378">
    <property type="component" value="Unassembled WGS sequence"/>
</dbReference>